<feature type="domain" description="D-isomer specific 2-hydroxyacid dehydrogenase catalytic" evidence="5">
    <location>
        <begin position="56"/>
        <end position="347"/>
    </location>
</feature>
<dbReference type="AlphaFoldDB" id="A0A2Y9B991"/>
<proteinExistence type="inferred from homology"/>
<dbReference type="InterPro" id="IPR006140">
    <property type="entry name" value="D-isomer_DH_NAD-bd"/>
</dbReference>
<evidence type="ECO:0000256" key="1">
    <source>
        <dbReference type="ARBA" id="ARBA00005854"/>
    </source>
</evidence>
<dbReference type="Proteomes" id="UP000245845">
    <property type="component" value="Unassembled WGS sequence"/>
</dbReference>
<evidence type="ECO:0000259" key="5">
    <source>
        <dbReference type="Pfam" id="PF00389"/>
    </source>
</evidence>
<dbReference type="Pfam" id="PF00389">
    <property type="entry name" value="2-Hacid_dh"/>
    <property type="match status" value="1"/>
</dbReference>
<dbReference type="GO" id="GO:0016616">
    <property type="term" value="F:oxidoreductase activity, acting on the CH-OH group of donors, NAD or NADP as acceptor"/>
    <property type="evidence" value="ECO:0007669"/>
    <property type="project" value="InterPro"/>
</dbReference>
<dbReference type="FunFam" id="3.40.50.720:FF:000203">
    <property type="entry name" value="D-3-phosphoglycerate dehydrogenase (SerA)"/>
    <property type="match status" value="1"/>
</dbReference>
<dbReference type="SUPFAM" id="SSF52283">
    <property type="entry name" value="Formate/glycerate dehydrogenase catalytic domain-like"/>
    <property type="match status" value="1"/>
</dbReference>
<evidence type="ECO:0000313" key="8">
    <source>
        <dbReference type="Proteomes" id="UP000245845"/>
    </source>
</evidence>
<evidence type="ECO:0000256" key="3">
    <source>
        <dbReference type="ARBA" id="ARBA00023027"/>
    </source>
</evidence>
<dbReference type="PANTHER" id="PTHR43761:SF1">
    <property type="entry name" value="D-ISOMER SPECIFIC 2-HYDROXYACID DEHYDROGENASE CATALYTIC DOMAIN-CONTAINING PROTEIN-RELATED"/>
    <property type="match status" value="1"/>
</dbReference>
<evidence type="ECO:0000256" key="2">
    <source>
        <dbReference type="ARBA" id="ARBA00023002"/>
    </source>
</evidence>
<dbReference type="InterPro" id="IPR050418">
    <property type="entry name" value="D-iso_2-hydroxyacid_DH_PdxB"/>
</dbReference>
<dbReference type="RefSeq" id="WP_109729955.1">
    <property type="nucleotide sequence ID" value="NZ_BAAACK010000006.1"/>
</dbReference>
<dbReference type="InterPro" id="IPR036291">
    <property type="entry name" value="NAD(P)-bd_dom_sf"/>
</dbReference>
<dbReference type="Gene3D" id="3.40.50.720">
    <property type="entry name" value="NAD(P)-binding Rossmann-like Domain"/>
    <property type="match status" value="2"/>
</dbReference>
<keyword evidence="3" id="KW-0520">NAD</keyword>
<dbReference type="EMBL" id="QGDL01000002">
    <property type="protein sequence ID" value="PWJ31232.1"/>
    <property type="molecule type" value="Genomic_DNA"/>
</dbReference>
<keyword evidence="2 4" id="KW-0560">Oxidoreductase</keyword>
<evidence type="ECO:0000259" key="6">
    <source>
        <dbReference type="Pfam" id="PF02826"/>
    </source>
</evidence>
<dbReference type="OrthoDB" id="9805416at2"/>
<name>A0A2Y9B991_9FIRM</name>
<sequence>MKVLVVDRFRELADEFQAFCWRSDLKIFRDLEIDYAKDTNIFRMQTFEEYVQKMEDEGPEWTTPDEEVLNKIKDADILLIQWGAISSKVIDAAENLKLIMTIRSGYENINIAYAKNRGIKVSFAPSRLAEVVADMTVALALSECRGIVRRNLIATKGEWVEEKYNDASHVAISNLVVGIVGYGGIARTVAKRFTKGFGSRVIAYEKITSPGILKEDGVEQVELSELLKTADIITMHARLCPETKHMIGEDEFAMMKQNAIFINTARAGLVDEQALIRALETGQIRGAGLDVYEKEPLPYDSPLLKMDNVTLMPHSAGITNDILKNSLKIIVTEIERFLNGETLKFQV</sequence>
<evidence type="ECO:0000313" key="7">
    <source>
        <dbReference type="EMBL" id="PWJ31232.1"/>
    </source>
</evidence>
<comment type="caution">
    <text evidence="7">The sequence shown here is derived from an EMBL/GenBank/DDBJ whole genome shotgun (WGS) entry which is preliminary data.</text>
</comment>
<protein>
    <submittedName>
        <fullName evidence="7">D-3-phosphoglycerate dehydrogenase</fullName>
    </submittedName>
</protein>
<dbReference type="InterPro" id="IPR006139">
    <property type="entry name" value="D-isomer_2_OHA_DH_cat_dom"/>
</dbReference>
<dbReference type="GO" id="GO:0051287">
    <property type="term" value="F:NAD binding"/>
    <property type="evidence" value="ECO:0007669"/>
    <property type="project" value="InterPro"/>
</dbReference>
<evidence type="ECO:0000256" key="4">
    <source>
        <dbReference type="RuleBase" id="RU003719"/>
    </source>
</evidence>
<dbReference type="Pfam" id="PF02826">
    <property type="entry name" value="2-Hacid_dh_C"/>
    <property type="match status" value="1"/>
</dbReference>
<dbReference type="SUPFAM" id="SSF51735">
    <property type="entry name" value="NAD(P)-binding Rossmann-fold domains"/>
    <property type="match status" value="1"/>
</dbReference>
<keyword evidence="8" id="KW-1185">Reference proteome</keyword>
<gene>
    <name evidence="7" type="ORF">A8806_10288</name>
</gene>
<organism evidence="7 8">
    <name type="scientific">Faecalicatena orotica</name>
    <dbReference type="NCBI Taxonomy" id="1544"/>
    <lineage>
        <taxon>Bacteria</taxon>
        <taxon>Bacillati</taxon>
        <taxon>Bacillota</taxon>
        <taxon>Clostridia</taxon>
        <taxon>Lachnospirales</taxon>
        <taxon>Lachnospiraceae</taxon>
        <taxon>Faecalicatena</taxon>
    </lineage>
</organism>
<comment type="similarity">
    <text evidence="1 4">Belongs to the D-isomer specific 2-hydroxyacid dehydrogenase family.</text>
</comment>
<dbReference type="PANTHER" id="PTHR43761">
    <property type="entry name" value="D-ISOMER SPECIFIC 2-HYDROXYACID DEHYDROGENASE FAMILY PROTEIN (AFU_ORTHOLOGUE AFUA_1G13630)"/>
    <property type="match status" value="1"/>
</dbReference>
<reference evidence="7 8" key="1">
    <citation type="submission" date="2018-05" db="EMBL/GenBank/DDBJ databases">
        <title>The Hungate 1000. A catalogue of reference genomes from the rumen microbiome.</title>
        <authorList>
            <person name="Kelly W."/>
        </authorList>
    </citation>
    <scope>NUCLEOTIDE SEQUENCE [LARGE SCALE GENOMIC DNA]</scope>
    <source>
        <strain evidence="7 8">NLAE-zl-C242</strain>
    </source>
</reference>
<dbReference type="CDD" id="cd12171">
    <property type="entry name" value="2-Hacid_dh_10"/>
    <property type="match status" value="1"/>
</dbReference>
<accession>A0A2Y9B991</accession>
<feature type="domain" description="D-isomer specific 2-hydroxyacid dehydrogenase NAD-binding" evidence="6">
    <location>
        <begin position="137"/>
        <end position="316"/>
    </location>
</feature>